<evidence type="ECO:0000313" key="3">
    <source>
        <dbReference type="Proteomes" id="UP000443582"/>
    </source>
</evidence>
<keyword evidence="1" id="KW-0812">Transmembrane</keyword>
<keyword evidence="1" id="KW-0472">Membrane</keyword>
<evidence type="ECO:0000313" key="2">
    <source>
        <dbReference type="EMBL" id="RZF20373.1"/>
    </source>
</evidence>
<sequence>MKQPSIVKRIILSHFAENKKLFLIKTLCAVLLAFVIYGVNLFFDIYALPTYFISLLGFCLYLNKSKSRFFFWKGPQGVDFYSFALPLSYKEKVVINIAQKLLGNPYTSISLLYLASYIFDDIFIGYSLTERILFYALALAQIPFLYSILPTVNFIDKVAIFKTKGDIRILLINIPSFLLIITLVGANLLLVVTILESIFDNSKAPDFSIFLFVLFFDLMFVRRILIGDKTENEHEITRLIKLNFRDQLFQNLKFIGTLATIHVVILFFVFQISHENESAYGIMRLYHLQESPKALTLIKNKDKSEFVSYYKTGMREDSKLEWLNDKFIYKNIIKYDRLEVLKDIISVSESKYDKKVCQVFDYKECPDNSLLIHAIANNSKKILGYLLNNKNYKIDGFDFNDAVVKAAKECNGRSIAAIMDSNVISKDTEAIKTEVVDILTYNSTGKCKVAMRDLLKQHLKN</sequence>
<feature type="transmembrane region" description="Helical" evidence="1">
    <location>
        <begin position="45"/>
        <end position="63"/>
    </location>
</feature>
<dbReference type="RefSeq" id="WP_115363784.1">
    <property type="nucleotide sequence ID" value="NZ_QDKL01000004.1"/>
</dbReference>
<evidence type="ECO:0000256" key="1">
    <source>
        <dbReference type="SAM" id="Phobius"/>
    </source>
</evidence>
<reference evidence="3" key="1">
    <citation type="journal article" date="2019" name="Int. J. Syst. Evol. Microbiol.">
        <title>Halobacteriovorax valvorus sp. nov., a novel prokaryotic predator isolated from coastal seawater of China.</title>
        <authorList>
            <person name="Chen M.-X."/>
        </authorList>
    </citation>
    <scope>NUCLEOTIDE SEQUENCE [LARGE SCALE GENOMIC DNA]</scope>
    <source>
        <strain evidence="3">BL9</strain>
    </source>
</reference>
<proteinExistence type="predicted"/>
<gene>
    <name evidence="2" type="ORF">DAY19_14515</name>
</gene>
<dbReference type="EMBL" id="QDKL01000004">
    <property type="protein sequence ID" value="RZF20373.1"/>
    <property type="molecule type" value="Genomic_DNA"/>
</dbReference>
<feature type="transmembrane region" description="Helical" evidence="1">
    <location>
        <begin position="170"/>
        <end position="195"/>
    </location>
</feature>
<feature type="transmembrane region" description="Helical" evidence="1">
    <location>
        <begin position="21"/>
        <end position="39"/>
    </location>
</feature>
<dbReference type="Proteomes" id="UP000443582">
    <property type="component" value="Unassembled WGS sequence"/>
</dbReference>
<feature type="transmembrane region" description="Helical" evidence="1">
    <location>
        <begin position="106"/>
        <end position="126"/>
    </location>
</feature>
<feature type="transmembrane region" description="Helical" evidence="1">
    <location>
        <begin position="132"/>
        <end position="149"/>
    </location>
</feature>
<name>A0ABY0IE54_9BACT</name>
<evidence type="ECO:0008006" key="4">
    <source>
        <dbReference type="Google" id="ProtNLM"/>
    </source>
</evidence>
<feature type="transmembrane region" description="Helical" evidence="1">
    <location>
        <begin position="248"/>
        <end position="270"/>
    </location>
</feature>
<keyword evidence="1" id="KW-1133">Transmembrane helix</keyword>
<comment type="caution">
    <text evidence="2">The sequence shown here is derived from an EMBL/GenBank/DDBJ whole genome shotgun (WGS) entry which is preliminary data.</text>
</comment>
<organism evidence="2 3">
    <name type="scientific">Halobacteriovorax vibrionivorans</name>
    <dbReference type="NCBI Taxonomy" id="2152716"/>
    <lineage>
        <taxon>Bacteria</taxon>
        <taxon>Pseudomonadati</taxon>
        <taxon>Bdellovibrionota</taxon>
        <taxon>Bacteriovoracia</taxon>
        <taxon>Bacteriovoracales</taxon>
        <taxon>Halobacteriovoraceae</taxon>
        <taxon>Halobacteriovorax</taxon>
    </lineage>
</organism>
<accession>A0ABY0IE54</accession>
<keyword evidence="3" id="KW-1185">Reference proteome</keyword>
<feature type="transmembrane region" description="Helical" evidence="1">
    <location>
        <begin position="207"/>
        <end position="227"/>
    </location>
</feature>
<protein>
    <recommendedName>
        <fullName evidence="4">DUF4116 domain-containing protein</fullName>
    </recommendedName>
</protein>